<comment type="caution">
    <text evidence="6">The sequence shown here is derived from an EMBL/GenBank/DDBJ whole genome shotgun (WGS) entry which is preliminary data.</text>
</comment>
<evidence type="ECO:0000256" key="4">
    <source>
        <dbReference type="PROSITE-ProRule" id="PRU00335"/>
    </source>
</evidence>
<feature type="domain" description="HTH tetR-type" evidence="5">
    <location>
        <begin position="12"/>
        <end position="72"/>
    </location>
</feature>
<protein>
    <submittedName>
        <fullName evidence="6">TetR/AcrR family transcriptional regulator</fullName>
    </submittedName>
</protein>
<dbReference type="InterPro" id="IPR001647">
    <property type="entry name" value="HTH_TetR"/>
</dbReference>
<dbReference type="PRINTS" id="PR00455">
    <property type="entry name" value="HTHTETR"/>
</dbReference>
<dbReference type="EMBL" id="JAUYVI010000005">
    <property type="protein sequence ID" value="MDQ7249297.1"/>
    <property type="molecule type" value="Genomic_DNA"/>
</dbReference>
<dbReference type="PROSITE" id="PS50977">
    <property type="entry name" value="HTH_TETR_2"/>
    <property type="match status" value="1"/>
</dbReference>
<organism evidence="6 7">
    <name type="scientific">Dongia sedimenti</name>
    <dbReference type="NCBI Taxonomy" id="3064282"/>
    <lineage>
        <taxon>Bacteria</taxon>
        <taxon>Pseudomonadati</taxon>
        <taxon>Pseudomonadota</taxon>
        <taxon>Alphaproteobacteria</taxon>
        <taxon>Rhodospirillales</taxon>
        <taxon>Dongiaceae</taxon>
        <taxon>Dongia</taxon>
    </lineage>
</organism>
<dbReference type="PANTHER" id="PTHR47506:SF1">
    <property type="entry name" value="HTH-TYPE TRANSCRIPTIONAL REGULATOR YJDC"/>
    <property type="match status" value="1"/>
</dbReference>
<dbReference type="SUPFAM" id="SSF48498">
    <property type="entry name" value="Tetracyclin repressor-like, C-terminal domain"/>
    <property type="match status" value="1"/>
</dbReference>
<keyword evidence="2 4" id="KW-0238">DNA-binding</keyword>
<name>A0ABU0YQ23_9PROT</name>
<reference evidence="7" key="1">
    <citation type="submission" date="2023-08" db="EMBL/GenBank/DDBJ databases">
        <title>Rhodospirillaceae gen. nov., a novel taxon isolated from the Yangtze River Yuezi River estuary sludge.</title>
        <authorList>
            <person name="Ruan L."/>
        </authorList>
    </citation>
    <scope>NUCLEOTIDE SEQUENCE [LARGE SCALE GENOMIC DNA]</scope>
    <source>
        <strain evidence="7">R-7</strain>
    </source>
</reference>
<accession>A0ABU0YQ23</accession>
<dbReference type="Proteomes" id="UP001230156">
    <property type="component" value="Unassembled WGS sequence"/>
</dbReference>
<feature type="DNA-binding region" description="H-T-H motif" evidence="4">
    <location>
        <begin position="35"/>
        <end position="54"/>
    </location>
</feature>
<evidence type="ECO:0000256" key="1">
    <source>
        <dbReference type="ARBA" id="ARBA00023015"/>
    </source>
</evidence>
<evidence type="ECO:0000313" key="6">
    <source>
        <dbReference type="EMBL" id="MDQ7249297.1"/>
    </source>
</evidence>
<proteinExistence type="predicted"/>
<dbReference type="RefSeq" id="WP_379957136.1">
    <property type="nucleotide sequence ID" value="NZ_JAUYVI010000005.1"/>
</dbReference>
<dbReference type="InterPro" id="IPR009057">
    <property type="entry name" value="Homeodomain-like_sf"/>
</dbReference>
<sequence>MQGRTALARKGSETRERLLEAAERAVLAKGFAATSIEELIAEVGITKSGFFYHFGDKGGLAKAMLERHLEHDRAILDDVFGRGDALNEDPLHGFLVGLQLLAEMLGQLKEAHPGCLAASFTYQDQLFNREVRDLNRSGVLAWRERFCTRFALIAERYPPRVPVDLDGLADMASTLVEGGLVLGRAMQDSAILPRQIRLYRDFVRAIFLPG</sequence>
<dbReference type="SUPFAM" id="SSF46689">
    <property type="entry name" value="Homeodomain-like"/>
    <property type="match status" value="1"/>
</dbReference>
<evidence type="ECO:0000256" key="2">
    <source>
        <dbReference type="ARBA" id="ARBA00023125"/>
    </source>
</evidence>
<keyword evidence="7" id="KW-1185">Reference proteome</keyword>
<dbReference type="InterPro" id="IPR036271">
    <property type="entry name" value="Tet_transcr_reg_TetR-rel_C_sf"/>
</dbReference>
<keyword evidence="1" id="KW-0805">Transcription regulation</keyword>
<keyword evidence="3" id="KW-0804">Transcription</keyword>
<dbReference type="Gene3D" id="1.10.357.10">
    <property type="entry name" value="Tetracycline Repressor, domain 2"/>
    <property type="match status" value="1"/>
</dbReference>
<evidence type="ECO:0000256" key="3">
    <source>
        <dbReference type="ARBA" id="ARBA00023163"/>
    </source>
</evidence>
<evidence type="ECO:0000313" key="7">
    <source>
        <dbReference type="Proteomes" id="UP001230156"/>
    </source>
</evidence>
<dbReference type="PANTHER" id="PTHR47506">
    <property type="entry name" value="TRANSCRIPTIONAL REGULATORY PROTEIN"/>
    <property type="match status" value="1"/>
</dbReference>
<gene>
    <name evidence="6" type="ORF">Q8A70_16540</name>
</gene>
<evidence type="ECO:0000259" key="5">
    <source>
        <dbReference type="PROSITE" id="PS50977"/>
    </source>
</evidence>
<dbReference type="Pfam" id="PF00440">
    <property type="entry name" value="TetR_N"/>
    <property type="match status" value="1"/>
</dbReference>